<dbReference type="GO" id="GO:0005802">
    <property type="term" value="C:trans-Golgi network"/>
    <property type="evidence" value="ECO:0007669"/>
    <property type="project" value="TreeGrafter"/>
</dbReference>
<feature type="region of interest" description="Disordered" evidence="8">
    <location>
        <begin position="1"/>
        <end position="33"/>
    </location>
</feature>
<feature type="compositionally biased region" description="Acidic residues" evidence="8">
    <location>
        <begin position="698"/>
        <end position="716"/>
    </location>
</feature>
<feature type="compositionally biased region" description="Acidic residues" evidence="8">
    <location>
        <begin position="323"/>
        <end position="336"/>
    </location>
</feature>
<evidence type="ECO:0000256" key="1">
    <source>
        <dbReference type="ARBA" id="ARBA00022475"/>
    </source>
</evidence>
<feature type="compositionally biased region" description="Polar residues" evidence="8">
    <location>
        <begin position="626"/>
        <end position="640"/>
    </location>
</feature>
<gene>
    <name evidence="10" type="ORF">BCR35DRAFT_18617</name>
</gene>
<keyword evidence="2 7" id="KW-0808">Transferase</keyword>
<evidence type="ECO:0000313" key="11">
    <source>
        <dbReference type="Proteomes" id="UP000193467"/>
    </source>
</evidence>
<comment type="similarity">
    <text evidence="7">Belongs to the PI3/PI4-kinase family.</text>
</comment>
<feature type="compositionally biased region" description="Low complexity" evidence="8">
    <location>
        <begin position="740"/>
        <end position="752"/>
    </location>
</feature>
<proteinExistence type="inferred from homology"/>
<evidence type="ECO:0000256" key="4">
    <source>
        <dbReference type="ARBA" id="ARBA00022777"/>
    </source>
</evidence>
<keyword evidence="5 7" id="KW-0067">ATP-binding</keyword>
<evidence type="ECO:0000256" key="7">
    <source>
        <dbReference type="RuleBase" id="RU367084"/>
    </source>
</evidence>
<reference evidence="10 11" key="1">
    <citation type="submission" date="2016-07" db="EMBL/GenBank/DDBJ databases">
        <title>Pervasive Adenine N6-methylation of Active Genes in Fungi.</title>
        <authorList>
            <consortium name="DOE Joint Genome Institute"/>
            <person name="Mondo S.J."/>
            <person name="Dannebaum R.O."/>
            <person name="Kuo R.C."/>
            <person name="Labutti K."/>
            <person name="Haridas S."/>
            <person name="Kuo A."/>
            <person name="Salamov A."/>
            <person name="Ahrendt S.R."/>
            <person name="Lipzen A."/>
            <person name="Sullivan W."/>
            <person name="Andreopoulos W.B."/>
            <person name="Clum A."/>
            <person name="Lindquist E."/>
            <person name="Daum C."/>
            <person name="Ramamoorthy G.K."/>
            <person name="Gryganskyi A."/>
            <person name="Culley D."/>
            <person name="Magnuson J.K."/>
            <person name="James T.Y."/>
            <person name="O'Malley M.A."/>
            <person name="Stajich J.E."/>
            <person name="Spatafora J.W."/>
            <person name="Visel A."/>
            <person name="Grigoriev I.V."/>
        </authorList>
    </citation>
    <scope>NUCLEOTIDE SEQUENCE [LARGE SCALE GENOMIC DNA]</scope>
    <source>
        <strain evidence="10 11">62-1032</strain>
    </source>
</reference>
<dbReference type="Proteomes" id="UP000193467">
    <property type="component" value="Unassembled WGS sequence"/>
</dbReference>
<feature type="compositionally biased region" description="Low complexity" evidence="8">
    <location>
        <begin position="392"/>
        <end position="406"/>
    </location>
</feature>
<sequence length="892" mass="100088">MPSNPRYTPLPTTDDTSLPLPSTSPRITRTRNPPSALALEVDALFRRWTSTIAERVKLKKRRKEKRRNLVEERDRESKVEILESVCERWEGGQVAGEGKGKGKEMLKEDEQAWTLDHEPPMSEETFEGLVERVRQAIEAGVQPRLNSKGSSGSYFARDASGAVLGIFKPKDEEPYGRLNPKLTKWIHRNFFSKIIPFGRACLIPQLSYLSESAASLLSRRLSLHIVPRTQVVSLSSPAFFYDWIDIERAGRKGRLPEKDGSFQVFLKGFTDASKFLAEHPWPGRPLSEALEGEGEKEGRRRRRRRGAVSVFGPLRCLCGRAEAEDDEDDDQEEGQGEDEHHRREEGFRWTEELMLSFREQLEGLVVLDYLIRNTDRGLDNFMLKPCLCDSPPLSSSTPPLSSTYTTPPLPRPPMTELSVPSPIPPLSNPTPHAPSTPHIHVAAIDNSLAFPHAHPSGWRTFTYGWLYLPAGLIGRPFSQRTRERFLPLFTDPSWWEETTLELRNEFKKDGEFREGMFEKQVAVIKGQAYNLVQSLLDPEEGPIELCRRKKKLVWDDFIEVPDDEKTKSLLAATHSLSPRPPSSSAPITPASEPNPETLLHQPIVEDPILESSTHHDDVSPALPIRSSHTPHQRALSTSPPISRRPTQQHRRTGSATATVSSVLSSHAFPEAVTGVEVVRTLDLKEREERRRGGSVVMEVEEESEEEEDEDEEEEGEAWGVRSEGDVRALLGSSAPMPSISAFASPSPSASTSWKDRLPSRGTLSFDEPRSSTINGRRHVSDTLPATRARSDSLTSLTPLASAEPTTAETRPQLARKAFSSYSRARGRPGLHGRSASGGWGAKRREGSWLGALGGRVEEGDEEEGEEAETRRKVVVVERLEELKDEPRRWWFF</sequence>
<feature type="domain" description="PI3K/PI4K catalytic" evidence="9">
    <location>
        <begin position="140"/>
        <end position="554"/>
    </location>
</feature>
<dbReference type="GO" id="GO:0046854">
    <property type="term" value="P:phosphatidylinositol phosphate biosynthetic process"/>
    <property type="evidence" value="ECO:0007669"/>
    <property type="project" value="UniProtKB-UniRule"/>
</dbReference>
<dbReference type="GO" id="GO:0005768">
    <property type="term" value="C:endosome"/>
    <property type="evidence" value="ECO:0007669"/>
    <property type="project" value="UniProtKB-UniRule"/>
</dbReference>
<evidence type="ECO:0000256" key="3">
    <source>
        <dbReference type="ARBA" id="ARBA00022741"/>
    </source>
</evidence>
<evidence type="ECO:0000256" key="2">
    <source>
        <dbReference type="ARBA" id="ARBA00022679"/>
    </source>
</evidence>
<dbReference type="GO" id="GO:0000329">
    <property type="term" value="C:fungal-type vacuole membrane"/>
    <property type="evidence" value="ECO:0007669"/>
    <property type="project" value="TreeGrafter"/>
</dbReference>
<comment type="catalytic activity">
    <reaction evidence="7">
        <text>a 1,2-diacyl-sn-glycero-3-phospho-(1D-myo-inositol) + ATP = a 1,2-diacyl-sn-glycero-3-phospho-(1D-myo-inositol 4-phosphate) + ADP + H(+)</text>
        <dbReference type="Rhea" id="RHEA:19877"/>
        <dbReference type="ChEBI" id="CHEBI:15378"/>
        <dbReference type="ChEBI" id="CHEBI:30616"/>
        <dbReference type="ChEBI" id="CHEBI:57880"/>
        <dbReference type="ChEBI" id="CHEBI:58178"/>
        <dbReference type="ChEBI" id="CHEBI:456216"/>
        <dbReference type="EC" id="2.7.1.67"/>
    </reaction>
</comment>
<dbReference type="PROSITE" id="PS50290">
    <property type="entry name" value="PI3_4_KINASE_3"/>
    <property type="match status" value="1"/>
</dbReference>
<dbReference type="GO" id="GO:0005524">
    <property type="term" value="F:ATP binding"/>
    <property type="evidence" value="ECO:0007669"/>
    <property type="project" value="UniProtKB-UniRule"/>
</dbReference>
<dbReference type="AlphaFoldDB" id="A0A1Y2D0P8"/>
<dbReference type="InterPro" id="IPR039756">
    <property type="entry name" value="Lsb6/PI4K2"/>
</dbReference>
<name>A0A1Y2D0P8_9BASI</name>
<dbReference type="InterPro" id="IPR000403">
    <property type="entry name" value="PI3/4_kinase_cat_dom"/>
</dbReference>
<feature type="region of interest" description="Disordered" evidence="8">
    <location>
        <begin position="740"/>
        <end position="870"/>
    </location>
</feature>
<dbReference type="GO" id="GO:0005886">
    <property type="term" value="C:plasma membrane"/>
    <property type="evidence" value="ECO:0007669"/>
    <property type="project" value="UniProtKB-SubCell"/>
</dbReference>
<dbReference type="PANTHER" id="PTHR12865:SF1">
    <property type="entry name" value="PHOSPHATIDYLINOSITOL 4-KINASE TYPE 2"/>
    <property type="match status" value="1"/>
</dbReference>
<keyword evidence="11" id="KW-1185">Reference proteome</keyword>
<comment type="cofactor">
    <cofactor evidence="7">
        <name>Mg(2+)</name>
        <dbReference type="ChEBI" id="CHEBI:18420"/>
    </cofactor>
    <cofactor evidence="7">
        <name>Mn(2+)</name>
        <dbReference type="ChEBI" id="CHEBI:29035"/>
    </cofactor>
</comment>
<keyword evidence="4 7" id="KW-0418">Kinase</keyword>
<keyword evidence="1 7" id="KW-1003">Cell membrane</keyword>
<keyword evidence="3 7" id="KW-0547">Nucleotide-binding</keyword>
<feature type="region of interest" description="Disordered" evidence="8">
    <location>
        <begin position="573"/>
        <end position="597"/>
    </location>
</feature>
<feature type="region of interest" description="Disordered" evidence="8">
    <location>
        <begin position="392"/>
        <end position="416"/>
    </location>
</feature>
<feature type="compositionally biased region" description="Low complexity" evidence="8">
    <location>
        <begin position="9"/>
        <end position="25"/>
    </location>
</feature>
<dbReference type="EC" id="2.7.1.67" evidence="7"/>
<dbReference type="OrthoDB" id="3349449at2759"/>
<evidence type="ECO:0000256" key="5">
    <source>
        <dbReference type="ARBA" id="ARBA00022840"/>
    </source>
</evidence>
<organism evidence="10 11">
    <name type="scientific">Leucosporidium creatinivorum</name>
    <dbReference type="NCBI Taxonomy" id="106004"/>
    <lineage>
        <taxon>Eukaryota</taxon>
        <taxon>Fungi</taxon>
        <taxon>Dikarya</taxon>
        <taxon>Basidiomycota</taxon>
        <taxon>Pucciniomycotina</taxon>
        <taxon>Microbotryomycetes</taxon>
        <taxon>Leucosporidiales</taxon>
        <taxon>Leucosporidium</taxon>
    </lineage>
</organism>
<dbReference type="InParanoid" id="A0A1Y2D0P8"/>
<protein>
    <recommendedName>
        <fullName evidence="7">Phosphatidylinositol 4-kinase</fullName>
        <ecNumber evidence="7">2.7.1.67</ecNumber>
    </recommendedName>
</protein>
<dbReference type="GO" id="GO:0004430">
    <property type="term" value="F:1-phosphatidylinositol 4-kinase activity"/>
    <property type="evidence" value="ECO:0007669"/>
    <property type="project" value="UniProtKB-UniRule"/>
</dbReference>
<comment type="caution">
    <text evidence="10">The sequence shown here is derived from an EMBL/GenBank/DDBJ whole genome shotgun (WGS) entry which is preliminary data.</text>
</comment>
<feature type="region of interest" description="Disordered" evidence="8">
    <location>
        <begin position="612"/>
        <end position="660"/>
    </location>
</feature>
<evidence type="ECO:0000313" key="10">
    <source>
        <dbReference type="EMBL" id="ORY52830.1"/>
    </source>
</evidence>
<dbReference type="STRING" id="106004.A0A1Y2D0P8"/>
<accession>A0A1Y2D0P8</accession>
<keyword evidence="6" id="KW-0472">Membrane</keyword>
<feature type="region of interest" description="Disordered" evidence="8">
    <location>
        <begin position="322"/>
        <end position="345"/>
    </location>
</feature>
<evidence type="ECO:0000256" key="6">
    <source>
        <dbReference type="ARBA" id="ARBA00023136"/>
    </source>
</evidence>
<dbReference type="GO" id="GO:0007030">
    <property type="term" value="P:Golgi organization"/>
    <property type="evidence" value="ECO:0007669"/>
    <property type="project" value="TreeGrafter"/>
</dbReference>
<dbReference type="EMBL" id="MCGR01000104">
    <property type="protein sequence ID" value="ORY52830.1"/>
    <property type="molecule type" value="Genomic_DNA"/>
</dbReference>
<dbReference type="GO" id="GO:0007032">
    <property type="term" value="P:endosome organization"/>
    <property type="evidence" value="ECO:0007669"/>
    <property type="project" value="TreeGrafter"/>
</dbReference>
<feature type="region of interest" description="Disordered" evidence="8">
    <location>
        <begin position="686"/>
        <end position="722"/>
    </location>
</feature>
<dbReference type="PANTHER" id="PTHR12865">
    <property type="entry name" value="PHOSPHATIDYLINOSITOL 4-KINASE TYPE-II"/>
    <property type="match status" value="1"/>
</dbReference>
<comment type="subcellular location">
    <subcellularLocation>
        <location evidence="7">Cell membrane</location>
        <topology evidence="7">Peripheral membrane protein</topology>
    </subcellularLocation>
    <subcellularLocation>
        <location evidence="7">Vacuole membrane</location>
        <topology evidence="7">Peripheral membrane protein</topology>
    </subcellularLocation>
</comment>
<evidence type="ECO:0000256" key="8">
    <source>
        <dbReference type="SAM" id="MobiDB-lite"/>
    </source>
</evidence>
<feature type="compositionally biased region" description="Polar residues" evidence="8">
    <location>
        <begin position="791"/>
        <end position="809"/>
    </location>
</feature>
<evidence type="ECO:0000259" key="9">
    <source>
        <dbReference type="PROSITE" id="PS50290"/>
    </source>
</evidence>
<dbReference type="Pfam" id="PF00454">
    <property type="entry name" value="PI3_PI4_kinase"/>
    <property type="match status" value="1"/>
</dbReference>
<feature type="compositionally biased region" description="Low complexity" evidence="8">
    <location>
        <begin position="584"/>
        <end position="593"/>
    </location>
</feature>